<dbReference type="Pfam" id="PF26160">
    <property type="entry name" value="YqzN_YkzM"/>
    <property type="match status" value="1"/>
</dbReference>
<evidence type="ECO:0000313" key="2">
    <source>
        <dbReference type="EMBL" id="MSE04044.1"/>
    </source>
</evidence>
<protein>
    <recommendedName>
        <fullName evidence="1">YqzN/YkzM domain-containing protein</fullName>
    </recommendedName>
</protein>
<evidence type="ECO:0000259" key="1">
    <source>
        <dbReference type="Pfam" id="PF26160"/>
    </source>
</evidence>
<dbReference type="AlphaFoldDB" id="A0A6A8LJV8"/>
<organism evidence="2">
    <name type="scientific">Bacillus velezensis</name>
    <dbReference type="NCBI Taxonomy" id="492670"/>
    <lineage>
        <taxon>Bacteria</taxon>
        <taxon>Bacillati</taxon>
        <taxon>Bacillota</taxon>
        <taxon>Bacilli</taxon>
        <taxon>Bacillales</taxon>
        <taxon>Bacillaceae</taxon>
        <taxon>Bacillus</taxon>
        <taxon>Bacillus amyloliquefaciens group</taxon>
    </lineage>
</organism>
<name>A0A6A8LJV8_BACVE</name>
<dbReference type="InterPro" id="IPR058869">
    <property type="entry name" value="YqzN_YkzM"/>
</dbReference>
<proteinExistence type="predicted"/>
<dbReference type="RefSeq" id="WP_088461988.1">
    <property type="nucleotide sequence ID" value="NZ_CP043809.1"/>
</dbReference>
<sequence>MMATKSEKAETAFYIKDLRGHSRELFGVKPEVFDGALFHVDKERITKTEAKKLITQFLQKEVK</sequence>
<reference evidence="2" key="1">
    <citation type="submission" date="2019-11" db="EMBL/GenBank/DDBJ databases">
        <title>Draft Genome Sequence of Plant Growth-Promoting Rhizosphere-Associated Bacteria.</title>
        <authorList>
            <person name="Vasilyev I.Y."/>
            <person name="Radchenko V."/>
            <person name="Ilnitskaya E.V."/>
        </authorList>
    </citation>
    <scope>NUCLEOTIDE SEQUENCE</scope>
    <source>
        <strain evidence="2">VRA_517_n</strain>
    </source>
</reference>
<gene>
    <name evidence="2" type="ORF">GKC39_18550</name>
</gene>
<dbReference type="EMBL" id="WKKV01000014">
    <property type="protein sequence ID" value="MSE04044.1"/>
    <property type="molecule type" value="Genomic_DNA"/>
</dbReference>
<comment type="caution">
    <text evidence="2">The sequence shown here is derived from an EMBL/GenBank/DDBJ whole genome shotgun (WGS) entry which is preliminary data.</text>
</comment>
<accession>A0A6A8LJV8</accession>
<feature type="domain" description="YqzN/YkzM" evidence="1">
    <location>
        <begin position="11"/>
        <end position="61"/>
    </location>
</feature>